<evidence type="ECO:0000313" key="3">
    <source>
        <dbReference type="EMBL" id="KUJ56636.1"/>
    </source>
</evidence>
<evidence type="ECO:0000313" key="4">
    <source>
        <dbReference type="Proteomes" id="UP000054388"/>
    </source>
</evidence>
<dbReference type="PANTHER" id="PTHR30329">
    <property type="entry name" value="STATOR ELEMENT OF FLAGELLAR MOTOR COMPLEX"/>
    <property type="match status" value="1"/>
</dbReference>
<gene>
    <name evidence="3" type="ORF">AR686_08750</name>
</gene>
<dbReference type="RefSeq" id="WP_059136566.1">
    <property type="nucleotide sequence ID" value="NZ_LMAI01000004.1"/>
</dbReference>
<organism evidence="3 4">
    <name type="scientific">Chryseobacterium aquaticum subsp. greenlandense</name>
    <dbReference type="NCBI Taxonomy" id="345663"/>
    <lineage>
        <taxon>Bacteria</taxon>
        <taxon>Pseudomonadati</taxon>
        <taxon>Bacteroidota</taxon>
        <taxon>Flavobacteriia</taxon>
        <taxon>Flavobacteriales</taxon>
        <taxon>Weeksellaceae</taxon>
        <taxon>Chryseobacterium group</taxon>
        <taxon>Chryseobacterium</taxon>
    </lineage>
</organism>
<protein>
    <recommendedName>
        <fullName evidence="2">OmpA-like domain-containing protein</fullName>
    </recommendedName>
</protein>
<sequence length="274" mass="31067">MKIFVIILLFFISIKVDAQMLVSVYFKNNSYELNQKSKAKLDSLSQLKSNLTFRIFGNCDPSGNIELNKKLSENRANAVSEYLKNKIGSNIKLGNAVGLGIEKQINDNSTEELREKNRRVDIFIEKAFAKGEKISRKILPSFLSTKIAQMKVKDTFSLPDVNFIGGRHVWLPSGNSNLLRLLKILKENPSLEVELQGHICCDYDNFDGEDADLGTFNLSWTRANAIKEFLLKQGIESTRIKLSGLGHLNPVIYPEITESDKMKNRRVELVLLKK</sequence>
<name>A0A117KBW3_9FLAO</name>
<comment type="caution">
    <text evidence="3">The sequence shown here is derived from an EMBL/GenBank/DDBJ whole genome shotgun (WGS) entry which is preliminary data.</text>
</comment>
<dbReference type="PANTHER" id="PTHR30329:SF21">
    <property type="entry name" value="LIPOPROTEIN YIAD-RELATED"/>
    <property type="match status" value="1"/>
</dbReference>
<accession>A0A117KBW3</accession>
<dbReference type="GO" id="GO:0016020">
    <property type="term" value="C:membrane"/>
    <property type="evidence" value="ECO:0007669"/>
    <property type="project" value="UniProtKB-UniRule"/>
</dbReference>
<feature type="domain" description="OmpA-like" evidence="2">
    <location>
        <begin position="150"/>
        <end position="274"/>
    </location>
</feature>
<feature type="domain" description="OmpA-like" evidence="2">
    <location>
        <begin position="13"/>
        <end position="128"/>
    </location>
</feature>
<reference evidence="3 4" key="1">
    <citation type="submission" date="2015-10" db="EMBL/GenBank/DDBJ databases">
        <title>Genome sequence of Chryseobacterium greenlandense.</title>
        <authorList>
            <person name="Newman J."/>
            <person name="Fischer K."/>
            <person name="Miller J."/>
        </authorList>
    </citation>
    <scope>NUCLEOTIDE SEQUENCE [LARGE SCALE GENOMIC DNA]</scope>
    <source>
        <strain evidence="3 4">UMB34</strain>
    </source>
</reference>
<dbReference type="InterPro" id="IPR036737">
    <property type="entry name" value="OmpA-like_sf"/>
</dbReference>
<dbReference type="CDD" id="cd07185">
    <property type="entry name" value="OmpA_C-like"/>
    <property type="match status" value="2"/>
</dbReference>
<evidence type="ECO:0000256" key="1">
    <source>
        <dbReference type="PROSITE-ProRule" id="PRU00473"/>
    </source>
</evidence>
<dbReference type="AlphaFoldDB" id="A0A117KBW3"/>
<dbReference type="Proteomes" id="UP000054388">
    <property type="component" value="Unassembled WGS sequence"/>
</dbReference>
<dbReference type="EMBL" id="LMAI01000004">
    <property type="protein sequence ID" value="KUJ56636.1"/>
    <property type="molecule type" value="Genomic_DNA"/>
</dbReference>
<evidence type="ECO:0000259" key="2">
    <source>
        <dbReference type="PROSITE" id="PS51123"/>
    </source>
</evidence>
<dbReference type="PROSITE" id="PS51123">
    <property type="entry name" value="OMPA_2"/>
    <property type="match status" value="2"/>
</dbReference>
<dbReference type="InterPro" id="IPR050330">
    <property type="entry name" value="Bact_OuterMem_StrucFunc"/>
</dbReference>
<dbReference type="InterPro" id="IPR006665">
    <property type="entry name" value="OmpA-like"/>
</dbReference>
<dbReference type="Gene3D" id="3.30.1330.60">
    <property type="entry name" value="OmpA-like domain"/>
    <property type="match status" value="2"/>
</dbReference>
<proteinExistence type="predicted"/>
<dbReference type="SUPFAM" id="SSF103088">
    <property type="entry name" value="OmpA-like"/>
    <property type="match status" value="2"/>
</dbReference>
<dbReference type="Pfam" id="PF00691">
    <property type="entry name" value="OmpA"/>
    <property type="match status" value="2"/>
</dbReference>
<keyword evidence="1" id="KW-0472">Membrane</keyword>